<evidence type="ECO:0000256" key="6">
    <source>
        <dbReference type="ARBA" id="ARBA00022840"/>
    </source>
</evidence>
<dbReference type="RefSeq" id="WP_041885894.1">
    <property type="nucleotide sequence ID" value="NZ_CP157278.1"/>
</dbReference>
<keyword evidence="5 15" id="KW-0347">Helicase</keyword>
<dbReference type="Gene3D" id="1.10.10.10">
    <property type="entry name" value="Winged helix-like DNA-binding domain superfamily/Winged helix DNA-binding domain"/>
    <property type="match status" value="1"/>
</dbReference>
<feature type="domain" description="Helicase C-terminal" evidence="14">
    <location>
        <begin position="216"/>
        <end position="359"/>
    </location>
</feature>
<evidence type="ECO:0000259" key="14">
    <source>
        <dbReference type="PROSITE" id="PS51194"/>
    </source>
</evidence>
<dbReference type="InterPro" id="IPR027417">
    <property type="entry name" value="P-loop_NTPase"/>
</dbReference>
<dbReference type="GO" id="GO:0043138">
    <property type="term" value="F:3'-5' DNA helicase activity"/>
    <property type="evidence" value="ECO:0007669"/>
    <property type="project" value="UniProtKB-EC"/>
</dbReference>
<dbReference type="FunFam" id="3.40.50.300:FF:000296">
    <property type="entry name" value="ATP-dependent DNA helicase RecQ"/>
    <property type="match status" value="1"/>
</dbReference>
<evidence type="ECO:0000256" key="12">
    <source>
        <dbReference type="ARBA" id="ARBA00044550"/>
    </source>
</evidence>
<dbReference type="GO" id="GO:0043590">
    <property type="term" value="C:bacterial nucleoid"/>
    <property type="evidence" value="ECO:0007669"/>
    <property type="project" value="TreeGrafter"/>
</dbReference>
<keyword evidence="4" id="KW-0378">Hydrolase</keyword>
<dbReference type="SUPFAM" id="SSF52540">
    <property type="entry name" value="P-loop containing nucleoside triphosphate hydrolases"/>
    <property type="match status" value="1"/>
</dbReference>
<evidence type="ECO:0000313" key="15">
    <source>
        <dbReference type="EMBL" id="KIO75126.1"/>
    </source>
</evidence>
<dbReference type="Proteomes" id="UP000032049">
    <property type="component" value="Unassembled WGS sequence"/>
</dbReference>
<dbReference type="EC" id="5.6.2.4" evidence="10"/>
<proteinExistence type="inferred from homology"/>
<name>A0A0D0GKZ1_9SPHI</name>
<dbReference type="PROSITE" id="PS51192">
    <property type="entry name" value="HELICASE_ATP_BIND_1"/>
    <property type="match status" value="1"/>
</dbReference>
<dbReference type="GO" id="GO:0030894">
    <property type="term" value="C:replisome"/>
    <property type="evidence" value="ECO:0007669"/>
    <property type="project" value="TreeGrafter"/>
</dbReference>
<dbReference type="EMBL" id="JXRA01000114">
    <property type="protein sequence ID" value="KIO75126.1"/>
    <property type="molecule type" value="Genomic_DNA"/>
</dbReference>
<evidence type="ECO:0000256" key="5">
    <source>
        <dbReference type="ARBA" id="ARBA00022806"/>
    </source>
</evidence>
<dbReference type="InterPro" id="IPR001650">
    <property type="entry name" value="Helicase_C-like"/>
</dbReference>
<dbReference type="NCBIfam" id="TIGR00614">
    <property type="entry name" value="recQ_fam"/>
    <property type="match status" value="1"/>
</dbReference>
<dbReference type="GO" id="GO:0006281">
    <property type="term" value="P:DNA repair"/>
    <property type="evidence" value="ECO:0007669"/>
    <property type="project" value="TreeGrafter"/>
</dbReference>
<dbReference type="Gene3D" id="3.40.50.300">
    <property type="entry name" value="P-loop containing nucleotide triphosphate hydrolases"/>
    <property type="match status" value="2"/>
</dbReference>
<evidence type="ECO:0000256" key="11">
    <source>
        <dbReference type="ARBA" id="ARBA00044535"/>
    </source>
</evidence>
<dbReference type="InterPro" id="IPR014001">
    <property type="entry name" value="Helicase_ATP-bd"/>
</dbReference>
<evidence type="ECO:0000256" key="9">
    <source>
        <dbReference type="ARBA" id="ARBA00034617"/>
    </source>
</evidence>
<keyword evidence="7" id="KW-0238">DNA-binding</keyword>
<evidence type="ECO:0000256" key="4">
    <source>
        <dbReference type="ARBA" id="ARBA00022801"/>
    </source>
</evidence>
<evidence type="ECO:0000256" key="8">
    <source>
        <dbReference type="ARBA" id="ARBA00023235"/>
    </source>
</evidence>
<dbReference type="GO" id="GO:0003677">
    <property type="term" value="F:DNA binding"/>
    <property type="evidence" value="ECO:0007669"/>
    <property type="project" value="UniProtKB-KW"/>
</dbReference>
<evidence type="ECO:0000259" key="13">
    <source>
        <dbReference type="PROSITE" id="PS51192"/>
    </source>
</evidence>
<reference evidence="15 16" key="1">
    <citation type="submission" date="2015-01" db="EMBL/GenBank/DDBJ databases">
        <title>Draft genome sequence of Pedobacter sp. NL19 isolated from sludge of an effluent treatment pond in an abandoned uranium mine.</title>
        <authorList>
            <person name="Santos T."/>
            <person name="Caetano T."/>
            <person name="Covas C."/>
            <person name="Cruz A."/>
            <person name="Mendo S."/>
        </authorList>
    </citation>
    <scope>NUCLEOTIDE SEQUENCE [LARGE SCALE GENOMIC DNA]</scope>
    <source>
        <strain evidence="15 16">NL19</strain>
    </source>
</reference>
<dbReference type="GO" id="GO:0046872">
    <property type="term" value="F:metal ion binding"/>
    <property type="evidence" value="ECO:0007669"/>
    <property type="project" value="UniProtKB-KW"/>
</dbReference>
<keyword evidence="3" id="KW-0547">Nucleotide-binding</keyword>
<dbReference type="OrthoDB" id="9763310at2"/>
<dbReference type="PANTHER" id="PTHR13710">
    <property type="entry name" value="DNA HELICASE RECQ FAMILY MEMBER"/>
    <property type="match status" value="1"/>
</dbReference>
<keyword evidence="8" id="KW-0413">Isomerase</keyword>
<keyword evidence="2" id="KW-0479">Metal-binding</keyword>
<sequence length="630" mass="71480">MNETDILKQYWGFNSFRPLQQDIIQAVLEGKDVMALLPTGGGKSLCFQVPAMVKEGICIVVSPLIALMKDQVENLKAKGINAVAIYAGMGKREIDILLDNCIYGPVKFLYLSPERLLSDLVRTRISYMNVNLFAIDEAHCISQWGYDFRPSYLQITALREIHPNVPFIALTATATAFVREDIVEKLALKDPEIFVQSFARKNLSYVVFGLEDKYKKLIDIATNVKGTGLVYVRNRRETSEVALFLKRNQIAADFYHAGIEKDERSRKQEAWKQNKIRVMVATNAFGMGIDKPDVRFVVHLDLPESLEAYYQEAGRGGRDGKRAFAVLLANSADQLALKAKYTDSFPSVEEIKKTYHYLGTYFQLAYGAGAGINFSFDLADFCKRFKLGVIKTMAALKFLEHDGYITLSENIFLPSRLLFTAGNEDVYRFQIENSGYDPLIKAILRSYGGMFDHYANISESDLAKKLKVSFNDVVRQLNNLQDQGLISYLPQTDQPQLQFIQARVDLLHLDTDVKYIALRKKIQSEQISAVLAYADTFICRSIQLLSYFDEPNADQCGVCDVCLAQKRNEDLAELEDRIDFEIITLIQTEPRILDELINQVKTGTDQDKLNRIRELLDAGKIKTDGKNYYL</sequence>
<dbReference type="AlphaFoldDB" id="A0A0D0GKZ1"/>
<dbReference type="GO" id="GO:0006310">
    <property type="term" value="P:DNA recombination"/>
    <property type="evidence" value="ECO:0007669"/>
    <property type="project" value="InterPro"/>
</dbReference>
<evidence type="ECO:0000256" key="7">
    <source>
        <dbReference type="ARBA" id="ARBA00023125"/>
    </source>
</evidence>
<keyword evidence="6" id="KW-0067">ATP-binding</keyword>
<dbReference type="GO" id="GO:0016787">
    <property type="term" value="F:hydrolase activity"/>
    <property type="evidence" value="ECO:0007669"/>
    <property type="project" value="UniProtKB-KW"/>
</dbReference>
<comment type="caution">
    <text evidence="15">The sequence shown here is derived from an EMBL/GenBank/DDBJ whole genome shotgun (WGS) entry which is preliminary data.</text>
</comment>
<evidence type="ECO:0000256" key="3">
    <source>
        <dbReference type="ARBA" id="ARBA00022741"/>
    </source>
</evidence>
<comment type="similarity">
    <text evidence="1">Belongs to the helicase family. RecQ subfamily.</text>
</comment>
<dbReference type="GO" id="GO:0005524">
    <property type="term" value="F:ATP binding"/>
    <property type="evidence" value="ECO:0007669"/>
    <property type="project" value="UniProtKB-KW"/>
</dbReference>
<organism evidence="15 16">
    <name type="scientific">Pedobacter lusitanus</name>
    <dbReference type="NCBI Taxonomy" id="1503925"/>
    <lineage>
        <taxon>Bacteria</taxon>
        <taxon>Pseudomonadati</taxon>
        <taxon>Bacteroidota</taxon>
        <taxon>Sphingobacteriia</taxon>
        <taxon>Sphingobacteriales</taxon>
        <taxon>Sphingobacteriaceae</taxon>
        <taxon>Pedobacter</taxon>
    </lineage>
</organism>
<dbReference type="PANTHER" id="PTHR13710:SF105">
    <property type="entry name" value="ATP-DEPENDENT DNA HELICASE Q1"/>
    <property type="match status" value="1"/>
</dbReference>
<accession>A0A0D0GKZ1</accession>
<dbReference type="STRING" id="1503925.TH53_22595"/>
<dbReference type="Pfam" id="PF00270">
    <property type="entry name" value="DEAD"/>
    <property type="match status" value="1"/>
</dbReference>
<dbReference type="GO" id="GO:0009378">
    <property type="term" value="F:four-way junction helicase activity"/>
    <property type="evidence" value="ECO:0007669"/>
    <property type="project" value="TreeGrafter"/>
</dbReference>
<evidence type="ECO:0000256" key="1">
    <source>
        <dbReference type="ARBA" id="ARBA00005446"/>
    </source>
</evidence>
<comment type="catalytic activity">
    <reaction evidence="9">
        <text>Couples ATP hydrolysis with the unwinding of duplex DNA by translocating in the 3'-5' direction.</text>
        <dbReference type="EC" id="5.6.2.4"/>
    </reaction>
</comment>
<dbReference type="InterPro" id="IPR011545">
    <property type="entry name" value="DEAD/DEAH_box_helicase_dom"/>
</dbReference>
<evidence type="ECO:0000256" key="2">
    <source>
        <dbReference type="ARBA" id="ARBA00022723"/>
    </source>
</evidence>
<gene>
    <name evidence="15" type="ORF">TH53_22595</name>
</gene>
<dbReference type="InterPro" id="IPR004589">
    <property type="entry name" value="DNA_helicase_ATP-dep_RecQ"/>
</dbReference>
<dbReference type="GO" id="GO:0005737">
    <property type="term" value="C:cytoplasm"/>
    <property type="evidence" value="ECO:0007669"/>
    <property type="project" value="TreeGrafter"/>
</dbReference>
<protein>
    <recommendedName>
        <fullName evidence="11">ATP-dependent DNA helicase RecQ</fullName>
        <ecNumber evidence="10">5.6.2.4</ecNumber>
    </recommendedName>
    <alternativeName>
        <fullName evidence="12">DNA 3'-5' helicase RecQ</fullName>
    </alternativeName>
</protein>
<dbReference type="SMART" id="SM00487">
    <property type="entry name" value="DEXDc"/>
    <property type="match status" value="1"/>
</dbReference>
<dbReference type="Pfam" id="PF16124">
    <property type="entry name" value="RecQ_Zn_bind"/>
    <property type="match status" value="1"/>
</dbReference>
<dbReference type="CDD" id="cd17920">
    <property type="entry name" value="DEXHc_RecQ"/>
    <property type="match status" value="1"/>
</dbReference>
<dbReference type="InterPro" id="IPR036388">
    <property type="entry name" value="WH-like_DNA-bd_sf"/>
</dbReference>
<keyword evidence="16" id="KW-1185">Reference proteome</keyword>
<dbReference type="Pfam" id="PF00271">
    <property type="entry name" value="Helicase_C"/>
    <property type="match status" value="1"/>
</dbReference>
<dbReference type="PROSITE" id="PS51194">
    <property type="entry name" value="HELICASE_CTER"/>
    <property type="match status" value="1"/>
</dbReference>
<evidence type="ECO:0000313" key="16">
    <source>
        <dbReference type="Proteomes" id="UP000032049"/>
    </source>
</evidence>
<evidence type="ECO:0000256" key="10">
    <source>
        <dbReference type="ARBA" id="ARBA00034808"/>
    </source>
</evidence>
<dbReference type="SMART" id="SM00490">
    <property type="entry name" value="HELICc"/>
    <property type="match status" value="1"/>
</dbReference>
<feature type="domain" description="Helicase ATP-binding" evidence="13">
    <location>
        <begin position="24"/>
        <end position="192"/>
    </location>
</feature>
<dbReference type="InterPro" id="IPR032284">
    <property type="entry name" value="RecQ_Zn-bd"/>
</dbReference>